<keyword evidence="2" id="KW-1133">Transmembrane helix</keyword>
<sequence length="87" mass="9764">MMWGDGMGWMWLFWLLLIGGTVVLVFVLVKAFTSGSGGGTWQGGTAPPTTGAGPRRSREILQERYARGEINTEEYRERLRTLEEGDR</sequence>
<feature type="transmembrane region" description="Helical" evidence="2">
    <location>
        <begin position="12"/>
        <end position="32"/>
    </location>
</feature>
<dbReference type="RefSeq" id="WP_047804183.1">
    <property type="nucleotide sequence ID" value="NZ_LQBK01000019.1"/>
</dbReference>
<feature type="domain" description="SHOCT" evidence="3">
    <location>
        <begin position="59"/>
        <end position="82"/>
    </location>
</feature>
<keyword evidence="2" id="KW-0812">Transmembrane</keyword>
<evidence type="ECO:0000313" key="5">
    <source>
        <dbReference type="Proteomes" id="UP000053512"/>
    </source>
</evidence>
<dbReference type="Proteomes" id="UP000053512">
    <property type="component" value="Unassembled WGS sequence"/>
</dbReference>
<name>A0A0W8IAZ3_KOCRO</name>
<keyword evidence="2" id="KW-0472">Membrane</keyword>
<feature type="compositionally biased region" description="Low complexity" evidence="1">
    <location>
        <begin position="43"/>
        <end position="53"/>
    </location>
</feature>
<feature type="region of interest" description="Disordered" evidence="1">
    <location>
        <begin position="34"/>
        <end position="57"/>
    </location>
</feature>
<gene>
    <name evidence="4" type="ORF">AVL61_16980</name>
</gene>
<evidence type="ECO:0000256" key="2">
    <source>
        <dbReference type="SAM" id="Phobius"/>
    </source>
</evidence>
<evidence type="ECO:0000313" key="4">
    <source>
        <dbReference type="EMBL" id="KUG57087.1"/>
    </source>
</evidence>
<dbReference type="AlphaFoldDB" id="A0A0W8IAZ3"/>
<proteinExistence type="predicted"/>
<dbReference type="InterPro" id="IPR018649">
    <property type="entry name" value="SHOCT"/>
</dbReference>
<accession>A0A0W8IAZ3</accession>
<organism evidence="4 5">
    <name type="scientific">Kocuria rosea subsp. polaris</name>
    <dbReference type="NCBI Taxonomy" id="136273"/>
    <lineage>
        <taxon>Bacteria</taxon>
        <taxon>Bacillati</taxon>
        <taxon>Actinomycetota</taxon>
        <taxon>Actinomycetes</taxon>
        <taxon>Micrococcales</taxon>
        <taxon>Micrococcaceae</taxon>
        <taxon>Kocuria</taxon>
    </lineage>
</organism>
<dbReference type="EMBL" id="LQBK01000019">
    <property type="protein sequence ID" value="KUG57087.1"/>
    <property type="molecule type" value="Genomic_DNA"/>
</dbReference>
<comment type="caution">
    <text evidence="4">The sequence shown here is derived from an EMBL/GenBank/DDBJ whole genome shotgun (WGS) entry which is preliminary data.</text>
</comment>
<evidence type="ECO:0000259" key="3">
    <source>
        <dbReference type="Pfam" id="PF09851"/>
    </source>
</evidence>
<evidence type="ECO:0000256" key="1">
    <source>
        <dbReference type="SAM" id="MobiDB-lite"/>
    </source>
</evidence>
<reference evidence="5" key="1">
    <citation type="submission" date="2015-12" db="EMBL/GenBank/DDBJ databases">
        <authorList>
            <person name="Nair G.R."/>
            <person name="Kaur G."/>
            <person name="Mayilraj S."/>
        </authorList>
    </citation>
    <scope>NUCLEOTIDE SEQUENCE [LARGE SCALE GENOMIC DNA]</scope>
    <source>
        <strain evidence="5">CD08_4</strain>
    </source>
</reference>
<protein>
    <recommendedName>
        <fullName evidence="3">SHOCT domain-containing protein</fullName>
    </recommendedName>
</protein>
<dbReference type="Pfam" id="PF09851">
    <property type="entry name" value="SHOCT"/>
    <property type="match status" value="1"/>
</dbReference>